<comment type="caution">
    <text evidence="1">The sequence shown here is derived from an EMBL/GenBank/DDBJ whole genome shotgun (WGS) entry which is preliminary data.</text>
</comment>
<keyword evidence="2" id="KW-1185">Reference proteome</keyword>
<dbReference type="Proteomes" id="UP001060085">
    <property type="component" value="Linkage Group LG07"/>
</dbReference>
<sequence length="228" mass="25929">MVYGFSFKPTLSEAKDLGDQGKMKEKRPSLSKIKSLKTLKTYVLVREVLRMRPNLSVSKSLVRRILCLRCVYVLDACPKESHSIAVKCILRYLISSYDYGLWYSKQSSFDLIAYTDADYAGCKVEKNSTSSNCQFLGGCLISWYSKKQSCVSLSTAEAEYIAAGCCCAQSSSYLFCSYRNFQKSDASIKNRTSGFKIRLKDFLHKNSRDIQTTKPDDFDKNWTSDFAF</sequence>
<protein>
    <submittedName>
        <fullName evidence="1">Uncharacterized protein</fullName>
    </submittedName>
</protein>
<reference evidence="2" key="1">
    <citation type="journal article" date="2023" name="Nat. Plants">
        <title>Single-cell RNA sequencing provides a high-resolution roadmap for understanding the multicellular compartmentation of specialized metabolism.</title>
        <authorList>
            <person name="Sun S."/>
            <person name="Shen X."/>
            <person name="Li Y."/>
            <person name="Li Y."/>
            <person name="Wang S."/>
            <person name="Li R."/>
            <person name="Zhang H."/>
            <person name="Shen G."/>
            <person name="Guo B."/>
            <person name="Wei J."/>
            <person name="Xu J."/>
            <person name="St-Pierre B."/>
            <person name="Chen S."/>
            <person name="Sun C."/>
        </authorList>
    </citation>
    <scope>NUCLEOTIDE SEQUENCE [LARGE SCALE GENOMIC DNA]</scope>
</reference>
<proteinExistence type="predicted"/>
<accession>A0ACC0A243</accession>
<evidence type="ECO:0000313" key="2">
    <source>
        <dbReference type="Proteomes" id="UP001060085"/>
    </source>
</evidence>
<dbReference type="EMBL" id="CM044707">
    <property type="protein sequence ID" value="KAI5654305.1"/>
    <property type="molecule type" value="Genomic_DNA"/>
</dbReference>
<organism evidence="1 2">
    <name type="scientific">Catharanthus roseus</name>
    <name type="common">Madagascar periwinkle</name>
    <name type="synonym">Vinca rosea</name>
    <dbReference type="NCBI Taxonomy" id="4058"/>
    <lineage>
        <taxon>Eukaryota</taxon>
        <taxon>Viridiplantae</taxon>
        <taxon>Streptophyta</taxon>
        <taxon>Embryophyta</taxon>
        <taxon>Tracheophyta</taxon>
        <taxon>Spermatophyta</taxon>
        <taxon>Magnoliopsida</taxon>
        <taxon>eudicotyledons</taxon>
        <taxon>Gunneridae</taxon>
        <taxon>Pentapetalae</taxon>
        <taxon>asterids</taxon>
        <taxon>lamiids</taxon>
        <taxon>Gentianales</taxon>
        <taxon>Apocynaceae</taxon>
        <taxon>Rauvolfioideae</taxon>
        <taxon>Vinceae</taxon>
        <taxon>Catharanthinae</taxon>
        <taxon>Catharanthus</taxon>
    </lineage>
</organism>
<name>A0ACC0A243_CATRO</name>
<gene>
    <name evidence="1" type="ORF">M9H77_31492</name>
</gene>
<evidence type="ECO:0000313" key="1">
    <source>
        <dbReference type="EMBL" id="KAI5654305.1"/>
    </source>
</evidence>